<dbReference type="Pfam" id="PF00450">
    <property type="entry name" value="Peptidase_S10"/>
    <property type="match status" value="4"/>
</dbReference>
<proteinExistence type="inferred from homology"/>
<dbReference type="PROSITE" id="PS00131">
    <property type="entry name" value="CARBOXYPEPT_SER_SER"/>
    <property type="match status" value="4"/>
</dbReference>
<dbReference type="InterPro" id="IPR001563">
    <property type="entry name" value="Peptidase_S10"/>
</dbReference>
<dbReference type="PANTHER" id="PTHR11802">
    <property type="entry name" value="SERINE PROTEASE FAMILY S10 SERINE CARBOXYPEPTIDASE"/>
    <property type="match status" value="1"/>
</dbReference>
<feature type="chain" id="PRO_5011826974" description="Carboxypeptidase" evidence="2">
    <location>
        <begin position="17"/>
        <end position="2111"/>
    </location>
</feature>
<sequence>MPRLTALLGVAATCFATDLQTAHQITALPGYNDIQPLNFNQYAGHMPLPSNGQKMFYWHVESQDSPASDPLVLWLNGGPGCSSLGGFFTELGPFVVESDLSVKRNPYGWNRKTNMVFLESPSGVGFSQPFLNASQYNDEFTTARAREFLEQFLSAYPAYRNRDFYITGESYGGMYIPFLVDALLKAPIDGLHLKGFAIGNPYTDEAIDNQAYLDYYYTHGMISIEAYTDIQAKCNLDGLAKYAGVFSDHSSNNSCAQAVAEGVTESDSDRLNGYYIYGDVCLLENDQAKTLHYRDIRPMHRGPIAPCTDQFTQAYLRLPEVQSAIHVSGGHVDWKNCAGHQAIQYTRSKSSLPLYPTILAANLKALIYSGDADSVVNFIGTQRWITSSGLKLNVVDKWRAWFGPDKQLAGYTEGYAGLNFTTVKGAGHMVPAVRPLHALYMFECFVFGDAACSSFKYPKDNLEYLTGADVSVEEDEDAPVVASDASMNWTLFGVAAIVVGTIIAGAVFVMRRRAKKREYADLEEKTPLTASLDHGDGRHAHAIASLPGYNDDKPINFNQYAGHLVLPSTGQKMFYWFVESETNPELDPVVLWLNGGPGCSSLGGFFTELGPFVVESDLSVKRNPYAWNRKANMLFLESPAGVGFSKPLLNATDYNDVTTAARAHEFLKLFFDEYSEFKNRHVYITGESYAGQYIPNLVAKLLEDPLPGVNLVGMAIGNPVTDDTIDANAYMEYYYTHGMISLETFEDIKRVCKNDVGTYAGLYANTPCLSNHSLPCSNLCEGVVRDAIVSVDTDNLNPYYIYGDICLLQNNQIGALTYRPIRPMHRGPYAPCTDQFTQAYLRLPEVQAAIHIDSSSVVAWTDCNEKIAGMYNRSTSALPLYPRILATDLKTLIYSGDADSVVNFIGTERWISRQGLRLRVLEKWHSWFGPDKQLAGYTQKYDGLTFTTIKGAGHMVPATRPLHALYMFECFLYGSDLCKQFTYPKDNLEYLSGEDVSVDTSEASLMSTAVRRTVHAYVQEGSRFGGLVILGAVMLVVFAAIKHWRRDAKTRDYYAHLTSTTVPIAVMMTLLWSAVASLAAVAGASIKEQHVIPVMPGYNDLKPVAFKQYAGRLPLPSNGQEMFYWLVESQDSPASDPLVLWLNGGPGCSSLGGFFKELGPFVVASDLSIKNNKYAWNRKANMLFLESPAGVGFSQPVLNSTDYNDNFTADRAYEFLEQFFGAYPEFANREFYVTGESYAGRYVPFLLHKMVTSPIANVSLTGFALGNPSTDYHIDHNAYVDYYYSHGLISLENYEDVVANCGDSVGACVIAPENCSQPCASVLEEGIFSINESALNPYFIYGDVCLLENGQARALQYRKIQPMHRGPIGPCADEFTQSYLNRPDVQVALHLGGVATNWSDCNDAVSDVYHKSDSSLQFYPTLLSAGLKVLIYSGDADSVVNFMGTQRWIGSQGLKLHVLNKWRAWFGPDKQLAGYTEQYDGLNFTTVKGAGHMVPAVRPLHALYMFECFVFGDDACSTFEYPKDNLEYLTGADVSVEDFDDDRTSGASETTTSTTSSAKAIASTNWIVYSGFVLGIIAMVGLILYKQTATMAAVARGENYVANEFNPHKIPFLPNYNDPRPIDFDQYAGHLQLRSTKQKMFYWLVESERDPVLDPLVLWLNGGPGCSSLAGLFTELGPFVVEGDLSVRRNTYAWNRKVNMLFLESPAGVGFSQPLLSAAEYDDVITADRAYEFLVEFFTKYPAYYGRDFYIMGESYAGRYIPFLMHKLVTTPIPLVKLTGMAIGNPATDDKVDGNAYMDYYYTHAMISRENYLQMIEHCAGEELKKCMRSSVGCAPLCEAAIKVGILSASKQQLNPYNIYGDVCLLPNNQGDALHYRRIQQPRGDIGPCQDKFTQSYLQLHSVQEVLHVSGEHVAWADCNHNVTRLYSRSSSALPLYPRILAAGLKALIYSGDADSVVNFMGTERWIADMGLNLSVVKPWEAWIGPDKQLAGYTQEYQNLTFKTVKGAGHMVAAVRPLHALYLFECFVFGTDACAGFLYPTDGLEYLSGEHDGQPLIRLSRESPTLHAAATQTDAFGWRNVGAMACVGVVVVGALLRMYVLRHRRYRYQKL</sequence>
<dbReference type="OrthoDB" id="443318at2759"/>
<feature type="transmembrane region" description="Helical" evidence="3">
    <location>
        <begin position="1064"/>
        <end position="1086"/>
    </location>
</feature>
<feature type="transmembrane region" description="Helical" evidence="3">
    <location>
        <begin position="1566"/>
        <end position="1585"/>
    </location>
</feature>
<gene>
    <name evidence="4" type="ORF">ACHHYP_02773</name>
</gene>
<dbReference type="GO" id="GO:0006508">
    <property type="term" value="P:proteolysis"/>
    <property type="evidence" value="ECO:0007669"/>
    <property type="project" value="UniProtKB-KW"/>
</dbReference>
<evidence type="ECO:0000256" key="3">
    <source>
        <dbReference type="SAM" id="Phobius"/>
    </source>
</evidence>
<dbReference type="EC" id="3.4.16.-" evidence="2"/>
<evidence type="ECO:0000313" key="4">
    <source>
        <dbReference type="EMBL" id="OQR93221.1"/>
    </source>
</evidence>
<dbReference type="InterPro" id="IPR029058">
    <property type="entry name" value="AB_hydrolase_fold"/>
</dbReference>
<dbReference type="PRINTS" id="PR00724">
    <property type="entry name" value="CRBOXYPTASEC"/>
</dbReference>
<dbReference type="FunFam" id="3.40.50.1820:FF:000055">
    <property type="entry name" value="Carboxypeptidase"/>
    <property type="match status" value="4"/>
</dbReference>
<dbReference type="Gene3D" id="3.40.50.1820">
    <property type="entry name" value="alpha/beta hydrolase"/>
    <property type="match status" value="4"/>
</dbReference>
<keyword evidence="3" id="KW-0472">Membrane</keyword>
<protein>
    <recommendedName>
        <fullName evidence="2">Carboxypeptidase</fullName>
        <ecNumber evidence="2">3.4.16.-</ecNumber>
    </recommendedName>
</protein>
<dbReference type="Proteomes" id="UP000243579">
    <property type="component" value="Unassembled WGS sequence"/>
</dbReference>
<feature type="transmembrane region" description="Helical" evidence="3">
    <location>
        <begin position="2081"/>
        <end position="2100"/>
    </location>
</feature>
<comment type="similarity">
    <text evidence="1 2">Belongs to the peptidase S10 family.</text>
</comment>
<reference evidence="4 5" key="1">
    <citation type="journal article" date="2014" name="Genome Biol. Evol.">
        <title>The secreted proteins of Achlya hypogyna and Thraustotheca clavata identify the ancestral oomycete secretome and reveal gene acquisitions by horizontal gene transfer.</title>
        <authorList>
            <person name="Misner I."/>
            <person name="Blouin N."/>
            <person name="Leonard G."/>
            <person name="Richards T.A."/>
            <person name="Lane C.E."/>
        </authorList>
    </citation>
    <scope>NUCLEOTIDE SEQUENCE [LARGE SCALE GENOMIC DNA]</scope>
    <source>
        <strain evidence="4 5">ATCC 48635</strain>
    </source>
</reference>
<dbReference type="InterPro" id="IPR033124">
    <property type="entry name" value="Ser_caboxypep_his_AS"/>
</dbReference>
<evidence type="ECO:0000256" key="1">
    <source>
        <dbReference type="ARBA" id="ARBA00009431"/>
    </source>
</evidence>
<name>A0A1V9Z5J7_ACHHY</name>
<comment type="caution">
    <text evidence="4">The sequence shown here is derived from an EMBL/GenBank/DDBJ whole genome shotgun (WGS) entry which is preliminary data.</text>
</comment>
<dbReference type="PANTHER" id="PTHR11802:SF201">
    <property type="entry name" value="CARBOXYPEPTIDASE"/>
    <property type="match status" value="1"/>
</dbReference>
<dbReference type="EMBL" id="JNBR01000420">
    <property type="protein sequence ID" value="OQR93221.1"/>
    <property type="molecule type" value="Genomic_DNA"/>
</dbReference>
<evidence type="ECO:0000313" key="5">
    <source>
        <dbReference type="Proteomes" id="UP000243579"/>
    </source>
</evidence>
<organism evidence="4 5">
    <name type="scientific">Achlya hypogyna</name>
    <name type="common">Oomycete</name>
    <name type="synonym">Protoachlya hypogyna</name>
    <dbReference type="NCBI Taxonomy" id="1202772"/>
    <lineage>
        <taxon>Eukaryota</taxon>
        <taxon>Sar</taxon>
        <taxon>Stramenopiles</taxon>
        <taxon>Oomycota</taxon>
        <taxon>Saprolegniomycetes</taxon>
        <taxon>Saprolegniales</taxon>
        <taxon>Achlyaceae</taxon>
        <taxon>Achlya</taxon>
    </lineage>
</organism>
<feature type="transmembrane region" description="Helical" evidence="3">
    <location>
        <begin position="489"/>
        <end position="509"/>
    </location>
</feature>
<keyword evidence="2" id="KW-0732">Signal</keyword>
<dbReference type="InterPro" id="IPR018202">
    <property type="entry name" value="Ser_caboxypep_ser_AS"/>
</dbReference>
<keyword evidence="3" id="KW-0812">Transmembrane</keyword>
<dbReference type="PROSITE" id="PS00560">
    <property type="entry name" value="CARBOXYPEPT_SER_HIS"/>
    <property type="match status" value="3"/>
</dbReference>
<evidence type="ECO:0000256" key="2">
    <source>
        <dbReference type="RuleBase" id="RU361156"/>
    </source>
</evidence>
<dbReference type="GO" id="GO:0004185">
    <property type="term" value="F:serine-type carboxypeptidase activity"/>
    <property type="evidence" value="ECO:0007669"/>
    <property type="project" value="UniProtKB-UniRule"/>
</dbReference>
<feature type="signal peptide" evidence="2">
    <location>
        <begin position="1"/>
        <end position="16"/>
    </location>
</feature>
<keyword evidence="2 4" id="KW-0645">Protease</keyword>
<keyword evidence="2" id="KW-0121">Carboxypeptidase</keyword>
<keyword evidence="2" id="KW-0378">Hydrolase</keyword>
<accession>A0A1V9Z5J7</accession>
<dbReference type="SUPFAM" id="SSF53474">
    <property type="entry name" value="alpha/beta-Hydrolases"/>
    <property type="match status" value="4"/>
</dbReference>
<feature type="transmembrane region" description="Helical" evidence="3">
    <location>
        <begin position="1024"/>
        <end position="1044"/>
    </location>
</feature>
<keyword evidence="3" id="KW-1133">Transmembrane helix</keyword>
<keyword evidence="5" id="KW-1185">Reference proteome</keyword>